<proteinExistence type="predicted"/>
<keyword evidence="1" id="KW-0963">Cytoplasm</keyword>
<dbReference type="InterPro" id="IPR016153">
    <property type="entry name" value="Heat_shock_Hsp33_N"/>
</dbReference>
<dbReference type="GO" id="GO:0006457">
    <property type="term" value="P:protein folding"/>
    <property type="evidence" value="ECO:0007669"/>
    <property type="project" value="InterPro"/>
</dbReference>
<sequence length="271" mass="31041">MSQMLSPDLSATEIRCYFVRKRNCLLVRGRFSPMYMDYYLHLMQHGIKHPDRLDQMLKDGFTAVALHLASRPHDEGCAWTINIHDPLLNIFVTGNTIPGRVTGRLFTEDVKDSGKSLFISQTTRTHMQNRQSMIEFQGNDVLAAVEQFYTQSEQRLTRIFRLPDEDFVQISAEPDADEEWLANLTEAEIPKLDEAEHLTLLETRSYVFDCGCTADRMFPMLSRLSEEDLGYIFEDGSATITCPRCAAIFRTPKADFEAWKSRQSAQTPPLS</sequence>
<keyword evidence="3" id="KW-1015">Disulfide bond</keyword>
<evidence type="ECO:0000313" key="7">
    <source>
        <dbReference type="Proteomes" id="UP000534294"/>
    </source>
</evidence>
<dbReference type="RefSeq" id="WP_246431151.1">
    <property type="nucleotide sequence ID" value="NZ_JACHIF010000011.1"/>
</dbReference>
<dbReference type="AlphaFoldDB" id="A0A7W7YPJ6"/>
<evidence type="ECO:0000256" key="1">
    <source>
        <dbReference type="ARBA" id="ARBA00022490"/>
    </source>
</evidence>
<name>A0A7W7YPJ6_9BACT</name>
<protein>
    <submittedName>
        <fullName evidence="6">Molecular chaperone Hsp33</fullName>
    </submittedName>
</protein>
<organism evidence="6 7">
    <name type="scientific">Prosthecobacter dejongeii</name>
    <dbReference type="NCBI Taxonomy" id="48465"/>
    <lineage>
        <taxon>Bacteria</taxon>
        <taxon>Pseudomonadati</taxon>
        <taxon>Verrucomicrobiota</taxon>
        <taxon>Verrucomicrobiia</taxon>
        <taxon>Verrucomicrobiales</taxon>
        <taxon>Verrucomicrobiaceae</taxon>
        <taxon>Prosthecobacter</taxon>
    </lineage>
</organism>
<keyword evidence="5" id="KW-0676">Redox-active center</keyword>
<evidence type="ECO:0000256" key="3">
    <source>
        <dbReference type="ARBA" id="ARBA00023157"/>
    </source>
</evidence>
<keyword evidence="4" id="KW-0143">Chaperone</keyword>
<evidence type="ECO:0000313" key="6">
    <source>
        <dbReference type="EMBL" id="MBB5040000.1"/>
    </source>
</evidence>
<gene>
    <name evidence="6" type="ORF">HNQ64_004279</name>
</gene>
<dbReference type="GO" id="GO:0051082">
    <property type="term" value="F:unfolded protein binding"/>
    <property type="evidence" value="ECO:0007669"/>
    <property type="project" value="InterPro"/>
</dbReference>
<dbReference type="Proteomes" id="UP000534294">
    <property type="component" value="Unassembled WGS sequence"/>
</dbReference>
<dbReference type="GO" id="GO:0005737">
    <property type="term" value="C:cytoplasm"/>
    <property type="evidence" value="ECO:0007669"/>
    <property type="project" value="InterPro"/>
</dbReference>
<comment type="caution">
    <text evidence="6">The sequence shown here is derived from an EMBL/GenBank/DDBJ whole genome shotgun (WGS) entry which is preliminary data.</text>
</comment>
<dbReference type="InterPro" id="IPR000397">
    <property type="entry name" value="Heat_shock_Hsp33"/>
</dbReference>
<dbReference type="SUPFAM" id="SSF64397">
    <property type="entry name" value="Hsp33 domain"/>
    <property type="match status" value="1"/>
</dbReference>
<keyword evidence="2" id="KW-0862">Zinc</keyword>
<dbReference type="InterPro" id="IPR016154">
    <property type="entry name" value="Heat_shock_Hsp33_C"/>
</dbReference>
<keyword evidence="7" id="KW-1185">Reference proteome</keyword>
<accession>A0A7W7YPJ6</accession>
<dbReference type="EMBL" id="JACHIF010000011">
    <property type="protein sequence ID" value="MBB5040000.1"/>
    <property type="molecule type" value="Genomic_DNA"/>
</dbReference>
<reference evidence="6 7" key="1">
    <citation type="submission" date="2020-08" db="EMBL/GenBank/DDBJ databases">
        <title>Genomic Encyclopedia of Type Strains, Phase IV (KMG-IV): sequencing the most valuable type-strain genomes for metagenomic binning, comparative biology and taxonomic classification.</title>
        <authorList>
            <person name="Goeker M."/>
        </authorList>
    </citation>
    <scope>NUCLEOTIDE SEQUENCE [LARGE SCALE GENOMIC DNA]</scope>
    <source>
        <strain evidence="6 7">DSM 12251</strain>
    </source>
</reference>
<evidence type="ECO:0000256" key="5">
    <source>
        <dbReference type="ARBA" id="ARBA00023284"/>
    </source>
</evidence>
<dbReference type="Pfam" id="PF01430">
    <property type="entry name" value="HSP33"/>
    <property type="match status" value="1"/>
</dbReference>
<evidence type="ECO:0000256" key="2">
    <source>
        <dbReference type="ARBA" id="ARBA00022833"/>
    </source>
</evidence>
<dbReference type="Gene3D" id="3.90.1280.10">
    <property type="entry name" value="HSP33 redox switch-like"/>
    <property type="match status" value="1"/>
</dbReference>
<evidence type="ECO:0000256" key="4">
    <source>
        <dbReference type="ARBA" id="ARBA00023186"/>
    </source>
</evidence>
<dbReference type="SUPFAM" id="SSF118352">
    <property type="entry name" value="HSP33 redox switch-like"/>
    <property type="match status" value="1"/>
</dbReference>